<evidence type="ECO:0000313" key="4">
    <source>
        <dbReference type="Proteomes" id="UP000785171"/>
    </source>
</evidence>
<evidence type="ECO:0000313" key="3">
    <source>
        <dbReference type="EMBL" id="KAG2507399.1"/>
    </source>
</evidence>
<feature type="compositionally biased region" description="Acidic residues" evidence="1">
    <location>
        <begin position="56"/>
        <end position="69"/>
    </location>
</feature>
<accession>A0A8T0LKF2</accession>
<sequence>MHHLRSILVVVIAFLARSDTLSVAIESGHTKSLTINDSLSGHSLASIRGSVKVANTDDDDDDDNDDFIDTVDPAQSESEDRGGLIGFSETKAFLKREYNNIAPRIMAKTNKNADDTADAIWKYFDDIKLKLGKPVYTTLTEADAFRHSAKGQLFHEFFDEFMGKQVKTWVKDGKTSEFVKTELRMDKLSAEAMKSSPHFKYYDKFMSKTTNEWARDDKSIDDVKKALGMEKLSVDAIKTSANYKYYDEFMGSIVNRWVGGGKSIDDVKKLLGMDTLSTAAFKLNSNFKYYDKFMTIRVGGWLRSGKTTDVVKKLLGLDTLSADAMKLSPNVKYYDQFLQHRIDSIVARANYVPPPLVTYDVYMSNSVKSWVKSGKTSAFVKKELGLDKLPGEALRNHINHGMQRPELSGTLDSTPKAINLLEPVLIDDDDGY</sequence>
<evidence type="ECO:0000256" key="1">
    <source>
        <dbReference type="SAM" id="MobiDB-lite"/>
    </source>
</evidence>
<organism evidence="3 4">
    <name type="scientific">Phytophthora kernoviae</name>
    <dbReference type="NCBI Taxonomy" id="325452"/>
    <lineage>
        <taxon>Eukaryota</taxon>
        <taxon>Sar</taxon>
        <taxon>Stramenopiles</taxon>
        <taxon>Oomycota</taxon>
        <taxon>Peronosporomycetes</taxon>
        <taxon>Peronosporales</taxon>
        <taxon>Peronosporaceae</taxon>
        <taxon>Phytophthora</taxon>
    </lineage>
</organism>
<dbReference type="AlphaFoldDB" id="A0A8T0LKF2"/>
<keyword evidence="2" id="KW-0732">Signal</keyword>
<dbReference type="Proteomes" id="UP000785171">
    <property type="component" value="Unassembled WGS sequence"/>
</dbReference>
<feature type="region of interest" description="Disordered" evidence="1">
    <location>
        <begin position="53"/>
        <end position="82"/>
    </location>
</feature>
<feature type="chain" id="PRO_5035946797" description="RxLR effector protein" evidence="2">
    <location>
        <begin position="21"/>
        <end position="432"/>
    </location>
</feature>
<reference evidence="3" key="1">
    <citation type="journal article" date="2015" name="Genom Data">
        <title>Genome sequences of six Phytophthora species associated with forests in New Zealand.</title>
        <authorList>
            <person name="Studholme D.J."/>
            <person name="McDougal R.L."/>
            <person name="Sambles C."/>
            <person name="Hansen E."/>
            <person name="Hardy G."/>
            <person name="Grant M."/>
            <person name="Ganley R.J."/>
            <person name="Williams N.M."/>
        </authorList>
    </citation>
    <scope>NUCLEOTIDE SEQUENCE</scope>
    <source>
        <strain evidence="3">NZFS 2646</strain>
    </source>
</reference>
<reference evidence="3" key="2">
    <citation type="submission" date="2020-06" db="EMBL/GenBank/DDBJ databases">
        <authorList>
            <person name="Studholme D.J."/>
        </authorList>
    </citation>
    <scope>NUCLEOTIDE SEQUENCE</scope>
    <source>
        <strain evidence="3">NZFS 2646</strain>
    </source>
</reference>
<protein>
    <recommendedName>
        <fullName evidence="5">RxLR effector protein</fullName>
    </recommendedName>
</protein>
<proteinExistence type="predicted"/>
<dbReference type="EMBL" id="JPWV03000608">
    <property type="protein sequence ID" value="KAG2507399.1"/>
    <property type="molecule type" value="Genomic_DNA"/>
</dbReference>
<evidence type="ECO:0008006" key="5">
    <source>
        <dbReference type="Google" id="ProtNLM"/>
    </source>
</evidence>
<feature type="signal peptide" evidence="2">
    <location>
        <begin position="1"/>
        <end position="20"/>
    </location>
</feature>
<gene>
    <name evidence="3" type="ORF">JM16_008974</name>
</gene>
<evidence type="ECO:0000256" key="2">
    <source>
        <dbReference type="SAM" id="SignalP"/>
    </source>
</evidence>
<name>A0A8T0LKF2_9STRA</name>
<comment type="caution">
    <text evidence="3">The sequence shown here is derived from an EMBL/GenBank/DDBJ whole genome shotgun (WGS) entry which is preliminary data.</text>
</comment>